<evidence type="ECO:0000259" key="3">
    <source>
        <dbReference type="Pfam" id="PF09557"/>
    </source>
</evidence>
<dbReference type="KEGG" id="chn:A605_12555"/>
<feature type="region of interest" description="Disordered" evidence="1">
    <location>
        <begin position="100"/>
        <end position="145"/>
    </location>
</feature>
<evidence type="ECO:0000259" key="2">
    <source>
        <dbReference type="Pfam" id="PF05239"/>
    </source>
</evidence>
<evidence type="ECO:0000256" key="1">
    <source>
        <dbReference type="SAM" id="MobiDB-lite"/>
    </source>
</evidence>
<dbReference type="OrthoDB" id="3712018at2"/>
<dbReference type="RefSeq" id="WP_015401922.1">
    <property type="nucleotide sequence ID" value="NC_020302.1"/>
</dbReference>
<protein>
    <recommendedName>
        <fullName evidence="6">DUF2382 domain-containing protein</fullName>
    </recommendedName>
</protein>
<evidence type="ECO:0000313" key="5">
    <source>
        <dbReference type="Proteomes" id="UP000011723"/>
    </source>
</evidence>
<dbReference type="PANTHER" id="PTHR38463">
    <property type="entry name" value="STRESS RESPONSE PROTEIN YSNF"/>
    <property type="match status" value="1"/>
</dbReference>
<dbReference type="InterPro" id="IPR014747">
    <property type="entry name" value="Bac_photo_RC_H_C"/>
</dbReference>
<dbReference type="NCBIfam" id="TIGR02271">
    <property type="entry name" value="YsnF/AvaK domain"/>
    <property type="match status" value="1"/>
</dbReference>
<feature type="compositionally biased region" description="Basic and acidic residues" evidence="1">
    <location>
        <begin position="111"/>
        <end position="130"/>
    </location>
</feature>
<dbReference type="Proteomes" id="UP000011723">
    <property type="component" value="Chromosome"/>
</dbReference>
<feature type="compositionally biased region" description="Basic and acidic residues" evidence="1">
    <location>
        <begin position="174"/>
        <end position="192"/>
    </location>
</feature>
<accession>M1NVL9</accession>
<feature type="region of interest" description="Disordered" evidence="1">
    <location>
        <begin position="168"/>
        <end position="192"/>
    </location>
</feature>
<feature type="compositionally biased region" description="Basic and acidic residues" evidence="1">
    <location>
        <begin position="228"/>
        <end position="250"/>
    </location>
</feature>
<reference evidence="4 5" key="1">
    <citation type="journal article" date="2012" name="Stand. Genomic Sci.">
        <title>Genome sequence of the halotolerant bacterium Corynebacterium halotolerans type strain YIM 70093(T) (= DSM 44683(T)).</title>
        <authorList>
            <person name="Ruckert C."/>
            <person name="Albersmeier A."/>
            <person name="Al-Dilaimi A."/>
            <person name="Niehaus K."/>
            <person name="Szczepanowski R."/>
            <person name="Kalinowski J."/>
        </authorList>
    </citation>
    <scope>NUCLEOTIDE SEQUENCE [LARGE SCALE GENOMIC DNA]</scope>
    <source>
        <strain evidence="4">YIM 70093</strain>
    </source>
</reference>
<dbReference type="AlphaFoldDB" id="M1NVL9"/>
<dbReference type="Gene3D" id="3.90.50.10">
    <property type="entry name" value="Photosynthetic Reaction Center, subunit H, domain 2"/>
    <property type="match status" value="1"/>
</dbReference>
<feature type="domain" description="DUF2382" evidence="3">
    <location>
        <begin position="194"/>
        <end position="303"/>
    </location>
</feature>
<organism evidence="4 5">
    <name type="scientific">Corynebacterium halotolerans YIM 70093 = DSM 44683</name>
    <dbReference type="NCBI Taxonomy" id="1121362"/>
    <lineage>
        <taxon>Bacteria</taxon>
        <taxon>Bacillati</taxon>
        <taxon>Actinomycetota</taxon>
        <taxon>Actinomycetes</taxon>
        <taxon>Mycobacteriales</taxon>
        <taxon>Corynebacteriaceae</taxon>
        <taxon>Corynebacterium</taxon>
    </lineage>
</organism>
<dbReference type="GO" id="GO:0030077">
    <property type="term" value="C:plasma membrane light-harvesting complex"/>
    <property type="evidence" value="ECO:0007669"/>
    <property type="project" value="InterPro"/>
</dbReference>
<dbReference type="STRING" id="1121362.A605_12555"/>
<dbReference type="Pfam" id="PF09557">
    <property type="entry name" value="DUF2382"/>
    <property type="match status" value="1"/>
</dbReference>
<gene>
    <name evidence="4" type="ORF">A605_12555</name>
</gene>
<dbReference type="PANTHER" id="PTHR38463:SF1">
    <property type="entry name" value="STRESS RESPONSE PROTEIN YSNF"/>
    <property type="match status" value="1"/>
</dbReference>
<dbReference type="Pfam" id="PF05239">
    <property type="entry name" value="PRC"/>
    <property type="match status" value="1"/>
</dbReference>
<feature type="compositionally biased region" description="Basic and acidic residues" evidence="1">
    <location>
        <begin position="326"/>
        <end position="343"/>
    </location>
</feature>
<feature type="compositionally biased region" description="Basic and acidic residues" evidence="1">
    <location>
        <begin position="263"/>
        <end position="315"/>
    </location>
</feature>
<dbReference type="InterPro" id="IPR019060">
    <property type="entry name" value="DUF2382"/>
</dbReference>
<dbReference type="InterPro" id="IPR027275">
    <property type="entry name" value="PRC-brl_dom"/>
</dbReference>
<dbReference type="GO" id="GO:0019684">
    <property type="term" value="P:photosynthesis, light reaction"/>
    <property type="evidence" value="ECO:0007669"/>
    <property type="project" value="InterPro"/>
</dbReference>
<proteinExistence type="predicted"/>
<feature type="region of interest" description="Disordered" evidence="1">
    <location>
        <begin position="228"/>
        <end position="343"/>
    </location>
</feature>
<dbReference type="InterPro" id="IPR011033">
    <property type="entry name" value="PRC_barrel-like_sf"/>
</dbReference>
<keyword evidence="5" id="KW-1185">Reference proteome</keyword>
<dbReference type="SUPFAM" id="SSF50346">
    <property type="entry name" value="PRC-barrel domain"/>
    <property type="match status" value="1"/>
</dbReference>
<evidence type="ECO:0000313" key="4">
    <source>
        <dbReference type="EMBL" id="AGF73507.1"/>
    </source>
</evidence>
<dbReference type="InterPro" id="IPR052967">
    <property type="entry name" value="Stress_Response_Assoc"/>
</dbReference>
<evidence type="ECO:0008006" key="6">
    <source>
        <dbReference type="Google" id="ProtNLM"/>
    </source>
</evidence>
<dbReference type="HOGENOM" id="CLU_050193_1_0_11"/>
<dbReference type="eggNOG" id="COG3861">
    <property type="taxonomic scope" value="Bacteria"/>
</dbReference>
<feature type="domain" description="PRC-barrel" evidence="2">
    <location>
        <begin position="5"/>
        <end position="57"/>
    </location>
</feature>
<dbReference type="EMBL" id="CP003697">
    <property type="protein sequence ID" value="AGF73507.1"/>
    <property type="molecule type" value="Genomic_DNA"/>
</dbReference>
<sequence length="343" mass="37536">MVNRNVRDLTTATAYDKDGEKLGSVKEVYINDASGQPDFVEVGHGLFGMGSSLVPLRGHRLDGENLNLAFSKERIKDAPNIDADAHLSAEEQDTIYRHYGLEGAENVESYEPDRGPGYERRERDQERETLSDPLATRGTDADPYAEANTTHDVPGGMAAGAGVAGTGAAAGLTGDRDEERVDRDRVGGEGDEIVRSEEHLQVDKDRVNTGQARLRKYVVHDTETVEVPVEREEVHVERTPVDADDARARTGGELTEDEASVTLHEERVNVSKEAQPVEKVRLEKDTVRDTEQVTEDVAKERIEAEGVGGTDRDRTGGAGAANADETDPRFDPRDVGPNDPRNR</sequence>
<dbReference type="PATRIC" id="fig|1121362.3.peg.2552"/>
<name>M1NVL9_9CORY</name>